<dbReference type="Pfam" id="PF11797">
    <property type="entry name" value="WxLIP_HBD"/>
    <property type="match status" value="1"/>
</dbReference>
<dbReference type="STRING" id="1423734.FC83_GL002079"/>
<evidence type="ECO:0000313" key="5">
    <source>
        <dbReference type="EMBL" id="KRM34938.1"/>
    </source>
</evidence>
<accession>A0A0R1XY45</accession>
<keyword evidence="6" id="KW-1185">Reference proteome</keyword>
<keyword evidence="2" id="KW-0732">Signal</keyword>
<dbReference type="Pfam" id="PF06030">
    <property type="entry name" value="WxLIP_PGBD"/>
    <property type="match status" value="1"/>
</dbReference>
<dbReference type="EMBL" id="AZGA01000020">
    <property type="protein sequence ID" value="KRM34938.1"/>
    <property type="molecule type" value="Genomic_DNA"/>
</dbReference>
<evidence type="ECO:0000256" key="1">
    <source>
        <dbReference type="SAM" id="Phobius"/>
    </source>
</evidence>
<keyword evidence="1" id="KW-1133">Transmembrane helix</keyword>
<dbReference type="RefSeq" id="WP_057002533.1">
    <property type="nucleotide sequence ID" value="NZ_AZGA01000020.1"/>
</dbReference>
<dbReference type="InterPro" id="IPR021759">
    <property type="entry name" value="WxLIP_HBD"/>
</dbReference>
<feature type="transmembrane region" description="Helical" evidence="1">
    <location>
        <begin position="313"/>
        <end position="336"/>
    </location>
</feature>
<dbReference type="PATRIC" id="fig|1423734.3.peg.2102"/>
<feature type="signal peptide" evidence="2">
    <location>
        <begin position="1"/>
        <end position="28"/>
    </location>
</feature>
<reference evidence="5 6" key="1">
    <citation type="journal article" date="2015" name="Genome Announc.">
        <title>Expanding the biotechnology potential of lactobacilli through comparative genomics of 213 strains and associated genera.</title>
        <authorList>
            <person name="Sun Z."/>
            <person name="Harris H.M."/>
            <person name="McCann A."/>
            <person name="Guo C."/>
            <person name="Argimon S."/>
            <person name="Zhang W."/>
            <person name="Yang X."/>
            <person name="Jeffery I.B."/>
            <person name="Cooney J.C."/>
            <person name="Kagawa T.F."/>
            <person name="Liu W."/>
            <person name="Song Y."/>
            <person name="Salvetti E."/>
            <person name="Wrobel A."/>
            <person name="Rasinkangas P."/>
            <person name="Parkhill J."/>
            <person name="Rea M.C."/>
            <person name="O'Sullivan O."/>
            <person name="Ritari J."/>
            <person name="Douillard F.P."/>
            <person name="Paul Ross R."/>
            <person name="Yang R."/>
            <person name="Briner A.E."/>
            <person name="Felis G.E."/>
            <person name="de Vos W.M."/>
            <person name="Barrangou R."/>
            <person name="Klaenhammer T.R."/>
            <person name="Caufield P.W."/>
            <person name="Cui Y."/>
            <person name="Zhang H."/>
            <person name="O'Toole P.W."/>
        </authorList>
    </citation>
    <scope>NUCLEOTIDE SEQUENCE [LARGE SCALE GENOMIC DNA]</scope>
    <source>
        <strain evidence="5 6">DSM 18527</strain>
    </source>
</reference>
<evidence type="ECO:0000259" key="4">
    <source>
        <dbReference type="Pfam" id="PF11797"/>
    </source>
</evidence>
<evidence type="ECO:0000256" key="2">
    <source>
        <dbReference type="SAM" id="SignalP"/>
    </source>
</evidence>
<sequence>MKIKTYFYAVIVALAGFLGLAAPQAVQAAGTPTGAQFYIAPAYPDNQTDKSLGYFDLKVAPGQTGKLGVVVQNTSKTDSRTIQVTPIAATTNNAGQINYTPSKKKADKSAQYRLNQLFSKPVAIHLEPEESKTVSFEYIIPKDGFKGQILGSIYAFDQTSQAKSKTQFGLSNEFAMALGVSLNQNPDEKLIPDLKLNKVAPDAVNRIPYIIANVANVAPTMFRGMTVNADVTRQGNAKRVYHKTINDGSMAPNSNFDLQIPTGKNAIEPGKYHLKLVIHAVDKTWTFNRNFTVTDTQNKAINKKVGTKKTNNWTLWIIVIVILLLVINGILLAYYLRRRKQQSKHAKGHARRRH</sequence>
<dbReference type="InterPro" id="IPR010317">
    <property type="entry name" value="WxLIP_PGBD"/>
</dbReference>
<feature type="domain" description="WxL Interacting Protein host binding" evidence="4">
    <location>
        <begin position="166"/>
        <end position="303"/>
    </location>
</feature>
<keyword evidence="1" id="KW-0472">Membrane</keyword>
<comment type="caution">
    <text evidence="5">The sequence shown here is derived from an EMBL/GenBank/DDBJ whole genome shotgun (WGS) entry which is preliminary data.</text>
</comment>
<gene>
    <name evidence="5" type="ORF">FC83_GL002079</name>
</gene>
<evidence type="ECO:0000313" key="6">
    <source>
        <dbReference type="Proteomes" id="UP000051236"/>
    </source>
</evidence>
<feature type="chain" id="PRO_5006413477" evidence="2">
    <location>
        <begin position="29"/>
        <end position="354"/>
    </location>
</feature>
<proteinExistence type="predicted"/>
<dbReference type="AlphaFoldDB" id="A0A0R1XY45"/>
<dbReference type="Proteomes" id="UP000051236">
    <property type="component" value="Unassembled WGS sequence"/>
</dbReference>
<protein>
    <submittedName>
        <fullName evidence="5">Cell surface protein</fullName>
    </submittedName>
</protein>
<keyword evidence="1" id="KW-0812">Transmembrane</keyword>
<feature type="domain" description="WxL Interacting Protein peptidoglycan binding" evidence="3">
    <location>
        <begin position="37"/>
        <end position="154"/>
    </location>
</feature>
<organism evidence="5 6">
    <name type="scientific">Agrilactobacillus composti DSM 18527 = JCM 14202</name>
    <dbReference type="NCBI Taxonomy" id="1423734"/>
    <lineage>
        <taxon>Bacteria</taxon>
        <taxon>Bacillati</taxon>
        <taxon>Bacillota</taxon>
        <taxon>Bacilli</taxon>
        <taxon>Lactobacillales</taxon>
        <taxon>Lactobacillaceae</taxon>
        <taxon>Agrilactobacillus</taxon>
    </lineage>
</organism>
<dbReference type="eggNOG" id="COG4072">
    <property type="taxonomic scope" value="Bacteria"/>
</dbReference>
<name>A0A0R1XY45_9LACO</name>
<evidence type="ECO:0000259" key="3">
    <source>
        <dbReference type="Pfam" id="PF06030"/>
    </source>
</evidence>